<evidence type="ECO:0000313" key="2">
    <source>
        <dbReference type="EMBL" id="MXR69959.1"/>
    </source>
</evidence>
<feature type="domain" description="Glycosyltransferase 2-like" evidence="1">
    <location>
        <begin position="41"/>
        <end position="162"/>
    </location>
</feature>
<evidence type="ECO:0000313" key="3">
    <source>
        <dbReference type="Proteomes" id="UP000474778"/>
    </source>
</evidence>
<keyword evidence="3" id="KW-1185">Reference proteome</keyword>
<dbReference type="AlphaFoldDB" id="A0A6L7I071"/>
<keyword evidence="2" id="KW-0808">Transferase</keyword>
<protein>
    <submittedName>
        <fullName evidence="2">Glycosyltransferase</fullName>
    </submittedName>
</protein>
<dbReference type="InterPro" id="IPR001173">
    <property type="entry name" value="Glyco_trans_2-like"/>
</dbReference>
<dbReference type="CDD" id="cd00761">
    <property type="entry name" value="Glyco_tranf_GTA_type"/>
    <property type="match status" value="1"/>
</dbReference>
<dbReference type="Proteomes" id="UP000474778">
    <property type="component" value="Unassembled WGS sequence"/>
</dbReference>
<dbReference type="InterPro" id="IPR029044">
    <property type="entry name" value="Nucleotide-diphossugar_trans"/>
</dbReference>
<comment type="caution">
    <text evidence="2">The sequence shown here is derived from an EMBL/GenBank/DDBJ whole genome shotgun (WGS) entry which is preliminary data.</text>
</comment>
<organism evidence="2 3">
    <name type="scientific">Shewanella insulae</name>
    <dbReference type="NCBI Taxonomy" id="2681496"/>
    <lineage>
        <taxon>Bacteria</taxon>
        <taxon>Pseudomonadati</taxon>
        <taxon>Pseudomonadota</taxon>
        <taxon>Gammaproteobacteria</taxon>
        <taxon>Alteromonadales</taxon>
        <taxon>Shewanellaceae</taxon>
        <taxon>Shewanella</taxon>
    </lineage>
</organism>
<dbReference type="RefSeq" id="WP_160797580.1">
    <property type="nucleotide sequence ID" value="NZ_WRPA01000014.1"/>
</dbReference>
<dbReference type="GO" id="GO:0016740">
    <property type="term" value="F:transferase activity"/>
    <property type="evidence" value="ECO:0007669"/>
    <property type="project" value="UniProtKB-KW"/>
</dbReference>
<dbReference type="EMBL" id="WRPA01000014">
    <property type="protein sequence ID" value="MXR69959.1"/>
    <property type="molecule type" value="Genomic_DNA"/>
</dbReference>
<sequence>MHQEHSHQDKRSLTVGLALRQLTMIKECGLHYKNAPVIIGINLCNQAEFITQALNSALSQSLVTKNSAQIVILDDQSTDNWQARCKTLLDHPSVTILTAFCGSPARARNQLLDYASTTSAHWVARLDADDVLDNARSVESLWLKAEASNADFAIGSNRLKQDGHILSVTNIATPEVLLDPIKLTEFIGAFCHGQSDNELPSCNLLLNTRVIERYPNIRSAEDHWLVARLLLLPEYKGEIVSAPYYCVYTLDGADTINNKQKAIWTEQRHRLAVAAKQWMQAQALPFHYLGSGQEGVVVQKGNKIEKSFYPWAIDDEHVRWLKQALPNNNIVPQVCWHKQNGQWSYSTPNLYTTEMQLPASAIIVGQFLQGMYAAGICGLNIKRDNIRQMKDGSLHYIDVGSDIQPLTASKFLDMSARLYAIAILQLPDEELVRRTSSSSQDQSLSQLKGFADFYLALIEALHPNVALNKPGMPIFTHVGVDQETTLLIKACAQDADVLFTQVSHIVTQLNYPNKFKQVLLLLDSYQGPFLRQYQQGDFNQLLTSANELVNNGIVNGLLIAPTSSDVITVTYNQWFGAPTVTQSHTVSQAPLFSQIWAFNQVTTRYVLQCDCDVLVGRKDWQHDYIADMKAELIDPNVISVGFNIPKSTNAFLPYFGQDGQFAPEVRMGLLDLVKIKQTLPISNPIINDKYTLTWHRALQAHQNKMGLSSLRGGNPASFYIHPRNEDKQLSTLEQIRDLVAQGRYPVAQEEQFDLIPHADWCYPRRTESVIFLLKGRLTAVDKLERCLQSLRMQSNQSFGIVLIDDASGASHNWCYPMLLDKLRDRTTLIRHQNNQGRLPNFIQAISDVCVNDDSIIVILDQDDCLMRHDVVKHIVDAAKQGADLIQMPMFRPNKPLKLYQPSYSDIRQKGGGNVWAHQRAFKKSLFDSVPHAYFKEDQKWIPSVTDYATMLPMAELAKAPVFIDIGYSYFHQRAEYPQEVKAEQSRFLKAIFAKEALSP</sequence>
<gene>
    <name evidence="2" type="ORF">GNT65_14950</name>
</gene>
<proteinExistence type="predicted"/>
<accession>A0A6L7I071</accession>
<dbReference type="Pfam" id="PF00535">
    <property type="entry name" value="Glycos_transf_2"/>
    <property type="match status" value="2"/>
</dbReference>
<dbReference type="Gene3D" id="3.90.550.10">
    <property type="entry name" value="Spore Coat Polysaccharide Biosynthesis Protein SpsA, Chain A"/>
    <property type="match status" value="2"/>
</dbReference>
<dbReference type="SUPFAM" id="SSF53448">
    <property type="entry name" value="Nucleotide-diphospho-sugar transferases"/>
    <property type="match status" value="2"/>
</dbReference>
<dbReference type="PANTHER" id="PTHR43685:SF2">
    <property type="entry name" value="GLYCOSYLTRANSFERASE 2-LIKE DOMAIN-CONTAINING PROTEIN"/>
    <property type="match status" value="1"/>
</dbReference>
<feature type="domain" description="Glycosyltransferase 2-like" evidence="1">
    <location>
        <begin position="781"/>
        <end position="907"/>
    </location>
</feature>
<dbReference type="InterPro" id="IPR050834">
    <property type="entry name" value="Glycosyltransf_2"/>
</dbReference>
<reference evidence="2 3" key="1">
    <citation type="submission" date="2019-12" db="EMBL/GenBank/DDBJ databases">
        <title>Shewanella insulae sp. nov., isolated from a tidal flat.</title>
        <authorList>
            <person name="Yoon J.-H."/>
        </authorList>
    </citation>
    <scope>NUCLEOTIDE SEQUENCE [LARGE SCALE GENOMIC DNA]</scope>
    <source>
        <strain evidence="2 3">JBTF-M18</strain>
    </source>
</reference>
<name>A0A6L7I071_9GAMM</name>
<evidence type="ECO:0000259" key="1">
    <source>
        <dbReference type="Pfam" id="PF00535"/>
    </source>
</evidence>
<dbReference type="PANTHER" id="PTHR43685">
    <property type="entry name" value="GLYCOSYLTRANSFERASE"/>
    <property type="match status" value="1"/>
</dbReference>